<dbReference type="AlphaFoldDB" id="W2RUC0"/>
<sequence length="325" mass="35893">MVRKSVASLSRAVTWTCRQCQLRSKTSLSHTTIRASLAIRPLSTLTTKPDTLEVHDTGIEPTGFEITAAPPINFDKKSSIGAPARVVPTSASYFTTSPLFNDHILHLTNLAYEYDALPTVASADQKGRMTFMTLEQARSSISEKIGAAKYARLINLLKRLDQIDPRLRPTSVQMALEQFRRPGSGDLIPPRPKTMDRFGRTMGVGRRKSAVARVQLVEGTGEVLVNGKSISQAFARLHDRESAVWPLKITNRLDKYNVFVAVNGGGPTGQAESITLGLANALMVHEPVLKPTLRKAGCITRIMKRVERKKTGRVKARKKPAWVKR</sequence>
<dbReference type="EMBL" id="KB822720">
    <property type="protein sequence ID" value="ETN40116.1"/>
    <property type="molecule type" value="Genomic_DNA"/>
</dbReference>
<keyword evidence="2" id="KW-0689">Ribosomal protein</keyword>
<dbReference type="FunCoup" id="W2RUC0">
    <property type="interactions" value="162"/>
</dbReference>
<dbReference type="InParanoid" id="W2RUC0"/>
<keyword evidence="7" id="KW-1185">Reference proteome</keyword>
<dbReference type="GO" id="GO:0006412">
    <property type="term" value="P:translation"/>
    <property type="evidence" value="ECO:0007669"/>
    <property type="project" value="InterPro"/>
</dbReference>
<proteinExistence type="inferred from homology"/>
<dbReference type="NCBIfam" id="NF001099">
    <property type="entry name" value="PRK00132.1"/>
    <property type="match status" value="1"/>
</dbReference>
<keyword evidence="3" id="KW-0687">Ribonucleoprotein</keyword>
<dbReference type="InterPro" id="IPR020568">
    <property type="entry name" value="Ribosomal_Su5_D2-typ_SF"/>
</dbReference>
<dbReference type="HOGENOM" id="CLU_036531_2_0_1"/>
<name>W2RUC0_CYPE1</name>
<gene>
    <name evidence="6" type="ORF">HMPREF1541_04391</name>
</gene>
<accession>W2RUC0</accession>
<dbReference type="PANTHER" id="PTHR21569:SF1">
    <property type="entry name" value="SMALL RIBOSOMAL SUBUNIT PROTEIN US9M"/>
    <property type="match status" value="1"/>
</dbReference>
<dbReference type="Proteomes" id="UP000030752">
    <property type="component" value="Unassembled WGS sequence"/>
</dbReference>
<dbReference type="InterPro" id="IPR014721">
    <property type="entry name" value="Ribsml_uS5_D2-typ_fold_subgr"/>
</dbReference>
<dbReference type="SUPFAM" id="SSF54211">
    <property type="entry name" value="Ribosomal protein S5 domain 2-like"/>
    <property type="match status" value="1"/>
</dbReference>
<dbReference type="OrthoDB" id="10254627at2759"/>
<evidence type="ECO:0000256" key="4">
    <source>
        <dbReference type="ARBA" id="ARBA00039318"/>
    </source>
</evidence>
<dbReference type="GO" id="GO:0005763">
    <property type="term" value="C:mitochondrial small ribosomal subunit"/>
    <property type="evidence" value="ECO:0007669"/>
    <property type="project" value="EnsemblFungi"/>
</dbReference>
<evidence type="ECO:0000256" key="5">
    <source>
        <dbReference type="ARBA" id="ARBA00042623"/>
    </source>
</evidence>
<dbReference type="GO" id="GO:0003723">
    <property type="term" value="F:RNA binding"/>
    <property type="evidence" value="ECO:0007669"/>
    <property type="project" value="TreeGrafter"/>
</dbReference>
<dbReference type="Gene3D" id="3.30.230.10">
    <property type="match status" value="1"/>
</dbReference>
<protein>
    <recommendedName>
        <fullName evidence="4">Small ribosomal subunit protein uS9m</fullName>
    </recommendedName>
    <alternativeName>
        <fullName evidence="5">37S ribosomal protein S9, mitochondrial</fullName>
    </alternativeName>
</protein>
<evidence type="ECO:0000256" key="3">
    <source>
        <dbReference type="ARBA" id="ARBA00023274"/>
    </source>
</evidence>
<evidence type="ECO:0000256" key="2">
    <source>
        <dbReference type="ARBA" id="ARBA00022980"/>
    </source>
</evidence>
<organism evidence="6 7">
    <name type="scientific">Cyphellophora europaea (strain CBS 101466)</name>
    <name type="common">Phialophora europaea</name>
    <dbReference type="NCBI Taxonomy" id="1220924"/>
    <lineage>
        <taxon>Eukaryota</taxon>
        <taxon>Fungi</taxon>
        <taxon>Dikarya</taxon>
        <taxon>Ascomycota</taxon>
        <taxon>Pezizomycotina</taxon>
        <taxon>Eurotiomycetes</taxon>
        <taxon>Chaetothyriomycetidae</taxon>
        <taxon>Chaetothyriales</taxon>
        <taxon>Cyphellophoraceae</taxon>
        <taxon>Cyphellophora</taxon>
    </lineage>
</organism>
<dbReference type="GO" id="GO:0003735">
    <property type="term" value="F:structural constituent of ribosome"/>
    <property type="evidence" value="ECO:0007669"/>
    <property type="project" value="EnsemblFungi"/>
</dbReference>
<dbReference type="PANTHER" id="PTHR21569">
    <property type="entry name" value="RIBOSOMAL PROTEIN S9"/>
    <property type="match status" value="1"/>
</dbReference>
<dbReference type="InterPro" id="IPR000754">
    <property type="entry name" value="Ribosomal_uS9"/>
</dbReference>
<dbReference type="RefSeq" id="XP_008716959.1">
    <property type="nucleotide sequence ID" value="XM_008718737.1"/>
</dbReference>
<dbReference type="InterPro" id="IPR023035">
    <property type="entry name" value="Ribosomal_uS9_bac/plastid"/>
</dbReference>
<evidence type="ECO:0000256" key="1">
    <source>
        <dbReference type="ARBA" id="ARBA00005251"/>
    </source>
</evidence>
<comment type="similarity">
    <text evidence="1">Belongs to the universal ribosomal protein uS9 family.</text>
</comment>
<evidence type="ECO:0000313" key="6">
    <source>
        <dbReference type="EMBL" id="ETN40116.1"/>
    </source>
</evidence>
<dbReference type="Pfam" id="PF00380">
    <property type="entry name" value="Ribosomal_S9"/>
    <property type="match status" value="1"/>
</dbReference>
<dbReference type="FunFam" id="3.30.230.10:FF:000001">
    <property type="entry name" value="30S ribosomal protein S9"/>
    <property type="match status" value="1"/>
</dbReference>
<dbReference type="STRING" id="1220924.W2RUC0"/>
<evidence type="ECO:0000313" key="7">
    <source>
        <dbReference type="Proteomes" id="UP000030752"/>
    </source>
</evidence>
<dbReference type="eggNOG" id="KOG1697">
    <property type="taxonomic scope" value="Eukaryota"/>
</dbReference>
<reference evidence="6 7" key="1">
    <citation type="submission" date="2013-03" db="EMBL/GenBank/DDBJ databases">
        <title>The Genome Sequence of Phialophora europaea CBS 101466.</title>
        <authorList>
            <consortium name="The Broad Institute Genomics Platform"/>
            <person name="Cuomo C."/>
            <person name="de Hoog S."/>
            <person name="Gorbushina A."/>
            <person name="Walker B."/>
            <person name="Young S.K."/>
            <person name="Zeng Q."/>
            <person name="Gargeya S."/>
            <person name="Fitzgerald M."/>
            <person name="Haas B."/>
            <person name="Abouelleil A."/>
            <person name="Allen A.W."/>
            <person name="Alvarado L."/>
            <person name="Arachchi H.M."/>
            <person name="Berlin A.M."/>
            <person name="Chapman S.B."/>
            <person name="Gainer-Dewar J."/>
            <person name="Goldberg J."/>
            <person name="Griggs A."/>
            <person name="Gujja S."/>
            <person name="Hansen M."/>
            <person name="Howarth C."/>
            <person name="Imamovic A."/>
            <person name="Ireland A."/>
            <person name="Larimer J."/>
            <person name="McCowan C."/>
            <person name="Murphy C."/>
            <person name="Pearson M."/>
            <person name="Poon T.W."/>
            <person name="Priest M."/>
            <person name="Roberts A."/>
            <person name="Saif S."/>
            <person name="Shea T."/>
            <person name="Sisk P."/>
            <person name="Sykes S."/>
            <person name="Wortman J."/>
            <person name="Nusbaum C."/>
            <person name="Birren B."/>
        </authorList>
    </citation>
    <scope>NUCLEOTIDE SEQUENCE [LARGE SCALE GENOMIC DNA]</scope>
    <source>
        <strain evidence="6 7">CBS 101466</strain>
    </source>
</reference>
<dbReference type="VEuPathDB" id="FungiDB:HMPREF1541_04391"/>
<dbReference type="GeneID" id="19971730"/>